<comment type="caution">
    <text evidence="2">The sequence shown here is derived from an EMBL/GenBank/DDBJ whole genome shotgun (WGS) entry which is preliminary data.</text>
</comment>
<evidence type="ECO:0000313" key="2">
    <source>
        <dbReference type="EMBL" id="KAK0705962.1"/>
    </source>
</evidence>
<accession>A0AA39ZYG0</accession>
<sequence length="448" mass="49510">MSEITGHCDHDAPTLQRRLPICSNKPKQLPSLQPDGPSVRQDAIRPSSKPRHTETYSSRTHARSPKNKPSSGEGGSSSPLLGPPVRDQGTQGSSDDDFYHVPPSRPKRGRSEHRRAPHSSPAKRFQAASDSESSTSTFSSSGDSDLDSESDSNSESDNGDSLLQDSSAATAQALGLSDHDYAQLRLAIVLFAHLKFRVWMASARYMVPPEQRVRQRARRRSRNTRIAATTTRRYVEAPDPSNPNFYILSPIDGYHHLACPFYRANPARHGACLFAPSHRSGRGLQSIRGVVRHLQRHHRQPEYCPLCNGVFVSATGRDAHVRARVCTPLPPVAIEGVTRAQMAALARQQKRAASSAATAPTEEDRWRRVFATVCPDADEYGCSPYLTEGLERTVSLLRDYWSTHGYRCIAEYLASSGWHVEPDSDAFAALYSHVFQDLMAKVVDESGE</sequence>
<feature type="compositionally biased region" description="Low complexity" evidence="1">
    <location>
        <begin position="129"/>
        <end position="143"/>
    </location>
</feature>
<protein>
    <submittedName>
        <fullName evidence="2">Uncharacterized protein</fullName>
    </submittedName>
</protein>
<feature type="compositionally biased region" description="Basic and acidic residues" evidence="1">
    <location>
        <begin position="1"/>
        <end position="12"/>
    </location>
</feature>
<dbReference type="AlphaFoldDB" id="A0AA39ZYG0"/>
<feature type="compositionally biased region" description="Basic residues" evidence="1">
    <location>
        <begin position="105"/>
        <end position="117"/>
    </location>
</feature>
<dbReference type="RefSeq" id="XP_060291056.1">
    <property type="nucleotide sequence ID" value="XM_060435035.1"/>
</dbReference>
<feature type="compositionally biased region" description="Acidic residues" evidence="1">
    <location>
        <begin position="144"/>
        <end position="158"/>
    </location>
</feature>
<reference evidence="2" key="1">
    <citation type="submission" date="2023-06" db="EMBL/GenBank/DDBJ databases">
        <title>Genome-scale phylogeny and comparative genomics of the fungal order Sordariales.</title>
        <authorList>
            <consortium name="Lawrence Berkeley National Laboratory"/>
            <person name="Hensen N."/>
            <person name="Bonometti L."/>
            <person name="Westerberg I."/>
            <person name="Brannstrom I.O."/>
            <person name="Guillou S."/>
            <person name="Cros-Aarteil S."/>
            <person name="Calhoun S."/>
            <person name="Haridas S."/>
            <person name="Kuo A."/>
            <person name="Mondo S."/>
            <person name="Pangilinan J."/>
            <person name="Riley R."/>
            <person name="LaButti K."/>
            <person name="Andreopoulos B."/>
            <person name="Lipzen A."/>
            <person name="Chen C."/>
            <person name="Yanf M."/>
            <person name="Daum C."/>
            <person name="Ng V."/>
            <person name="Clum A."/>
            <person name="Steindorff A."/>
            <person name="Ohm R."/>
            <person name="Martin F."/>
            <person name="Silar P."/>
            <person name="Natvig D."/>
            <person name="Lalanne C."/>
            <person name="Gautier V."/>
            <person name="Ament-velasquez S.L."/>
            <person name="Kruys A."/>
            <person name="Hutchinson M.I."/>
            <person name="Powell A.J."/>
            <person name="Barry K."/>
            <person name="Miller A.N."/>
            <person name="Grigoriev I.V."/>
            <person name="Debuchy R."/>
            <person name="Gladieux P."/>
            <person name="Thoren M.H."/>
            <person name="Johannesson H."/>
        </authorList>
    </citation>
    <scope>NUCLEOTIDE SEQUENCE</scope>
    <source>
        <strain evidence="2">SMH2392-1A</strain>
    </source>
</reference>
<organism evidence="2 3">
    <name type="scientific">Lasiosphaeria miniovina</name>
    <dbReference type="NCBI Taxonomy" id="1954250"/>
    <lineage>
        <taxon>Eukaryota</taxon>
        <taxon>Fungi</taxon>
        <taxon>Dikarya</taxon>
        <taxon>Ascomycota</taxon>
        <taxon>Pezizomycotina</taxon>
        <taxon>Sordariomycetes</taxon>
        <taxon>Sordariomycetidae</taxon>
        <taxon>Sordariales</taxon>
        <taxon>Lasiosphaeriaceae</taxon>
        <taxon>Lasiosphaeria</taxon>
    </lineage>
</organism>
<feature type="region of interest" description="Disordered" evidence="1">
    <location>
        <begin position="1"/>
        <end position="163"/>
    </location>
</feature>
<evidence type="ECO:0000256" key="1">
    <source>
        <dbReference type="SAM" id="MobiDB-lite"/>
    </source>
</evidence>
<dbReference type="Proteomes" id="UP001172101">
    <property type="component" value="Unassembled WGS sequence"/>
</dbReference>
<name>A0AA39ZYG0_9PEZI</name>
<keyword evidence="3" id="KW-1185">Reference proteome</keyword>
<proteinExistence type="predicted"/>
<evidence type="ECO:0000313" key="3">
    <source>
        <dbReference type="Proteomes" id="UP001172101"/>
    </source>
</evidence>
<dbReference type="GeneID" id="85318305"/>
<dbReference type="EMBL" id="JAUIRO010000007">
    <property type="protein sequence ID" value="KAK0705962.1"/>
    <property type="molecule type" value="Genomic_DNA"/>
</dbReference>
<gene>
    <name evidence="2" type="ORF">B0T26DRAFT_439494</name>
</gene>